<dbReference type="RefSeq" id="WP_191178996.1">
    <property type="nucleotide sequence ID" value="NZ_JACXXP010000006.1"/>
</dbReference>
<dbReference type="EMBL" id="JACXXP010000006">
    <property type="protein sequence ID" value="MBD3904446.1"/>
    <property type="molecule type" value="Genomic_DNA"/>
</dbReference>
<accession>A0A9Q3UTH7</accession>
<evidence type="ECO:0000313" key="2">
    <source>
        <dbReference type="EMBL" id="MCC9032735.1"/>
    </source>
</evidence>
<evidence type="ECO:0000313" key="4">
    <source>
        <dbReference type="Proteomes" id="UP001107960"/>
    </source>
</evidence>
<dbReference type="EMBL" id="JAJJML010000001">
    <property type="protein sequence ID" value="MCC9032735.1"/>
    <property type="molecule type" value="Genomic_DNA"/>
</dbReference>
<dbReference type="Proteomes" id="UP000603715">
    <property type="component" value="Unassembled WGS sequence"/>
</dbReference>
<reference evidence="1" key="3">
    <citation type="submission" date="2024-05" db="EMBL/GenBank/DDBJ databases">
        <title>Description of novel Chryseobacterium sp. strain C-2.</title>
        <authorList>
            <person name="Saticioglu I.B."/>
        </authorList>
    </citation>
    <scope>NUCLEOTIDE SEQUENCE</scope>
    <source>
        <strain evidence="1">C-2</strain>
    </source>
</reference>
<dbReference type="AlphaFoldDB" id="A0A9Q3UTH7"/>
<gene>
    <name evidence="1" type="ORF">IEW27_07560</name>
    <name evidence="2" type="ORF">LNP80_00500</name>
</gene>
<dbReference type="Proteomes" id="UP001107960">
    <property type="component" value="Unassembled WGS sequence"/>
</dbReference>
<name>A0A9Q3UTH7_9FLAO</name>
<comment type="caution">
    <text evidence="2">The sequence shown here is derived from an EMBL/GenBank/DDBJ whole genome shotgun (WGS) entry which is preliminary data.</text>
</comment>
<evidence type="ECO:0000313" key="3">
    <source>
        <dbReference type="Proteomes" id="UP000603715"/>
    </source>
</evidence>
<organism evidence="2 4">
    <name type="scientific">Chryseobacterium muglaense</name>
    <dbReference type="NCBI Taxonomy" id="2893752"/>
    <lineage>
        <taxon>Bacteria</taxon>
        <taxon>Pseudomonadati</taxon>
        <taxon>Bacteroidota</taxon>
        <taxon>Flavobacteriia</taxon>
        <taxon>Flavobacteriales</taxon>
        <taxon>Weeksellaceae</taxon>
        <taxon>Chryseobacterium group</taxon>
        <taxon>Chryseobacterium</taxon>
    </lineage>
</organism>
<sequence length="68" mass="7947">MTKDDLLLIRDFTSTDEKREIAGDFGYQKDTVSAVIRGDRRVTDDNKPMFDKLLEKAKENQNQKQLQK</sequence>
<proteinExistence type="predicted"/>
<keyword evidence="3" id="KW-1185">Reference proteome</keyword>
<protein>
    <submittedName>
        <fullName evidence="2">Uncharacterized protein</fullName>
    </submittedName>
</protein>
<reference evidence="2" key="1">
    <citation type="submission" date="2021-11" db="EMBL/GenBank/DDBJ databases">
        <title>Description of novel Chryseobacterium species.</title>
        <authorList>
            <person name="Saticioglu I.B."/>
            <person name="Ay H."/>
            <person name="Altun S."/>
            <person name="Duman M."/>
        </authorList>
    </citation>
    <scope>NUCLEOTIDE SEQUENCE</scope>
    <source>
        <strain evidence="2">C-39</strain>
    </source>
</reference>
<evidence type="ECO:0000313" key="1">
    <source>
        <dbReference type="EMBL" id="MBD3904446.1"/>
    </source>
</evidence>
<reference evidence="3" key="2">
    <citation type="submission" date="2023-07" db="EMBL/GenBank/DDBJ databases">
        <title>Description of novel Chryseobacterium sp. strain C-2.</title>
        <authorList>
            <person name="Saticioglu I.B."/>
        </authorList>
    </citation>
    <scope>NUCLEOTIDE SEQUENCE [LARGE SCALE GENOMIC DNA]</scope>
    <source>
        <strain evidence="3">C-2</strain>
    </source>
</reference>